<dbReference type="GO" id="GO:0016706">
    <property type="term" value="F:2-oxoglutarate-dependent dioxygenase activity"/>
    <property type="evidence" value="ECO:0007669"/>
    <property type="project" value="UniProtKB-ARBA"/>
</dbReference>
<keyword evidence="7" id="KW-1185">Reference proteome</keyword>
<evidence type="ECO:0000256" key="1">
    <source>
        <dbReference type="ARBA" id="ARBA00008056"/>
    </source>
</evidence>
<evidence type="ECO:0000259" key="5">
    <source>
        <dbReference type="PROSITE" id="PS51471"/>
    </source>
</evidence>
<dbReference type="Pfam" id="PF14226">
    <property type="entry name" value="DIOX_N"/>
    <property type="match status" value="1"/>
</dbReference>
<gene>
    <name evidence="6" type="ORF">ACH5RR_018782</name>
</gene>
<sequence length="254" mass="28843">MQKFFNLTIDEKKRFGQQTGDVEGYGQAFVVSDDQKLDWADMFYMVTLPTHLRKPHLLPKLPVSFRETLEEYSVELRNLAVKVLNKMAKALGMKLEDMTMLFEEGMQSVRMNYYPPCPQPELVTGLYSHSDAVGLTILLQVNEVEGLQIKKNGAWVPVAPLPNAFVVNIGDILEIVTNGIYKSIEHRAIVNMHTERLSIATFFLPRLDGDMGPAPSLISPTTPATFRRIDMVDYLRKLFSRELDGKSFVDAMRI</sequence>
<evidence type="ECO:0000313" key="7">
    <source>
        <dbReference type="Proteomes" id="UP001630127"/>
    </source>
</evidence>
<evidence type="ECO:0000256" key="3">
    <source>
        <dbReference type="ARBA" id="ARBA00023004"/>
    </source>
</evidence>
<organism evidence="6 7">
    <name type="scientific">Cinchona calisaya</name>
    <dbReference type="NCBI Taxonomy" id="153742"/>
    <lineage>
        <taxon>Eukaryota</taxon>
        <taxon>Viridiplantae</taxon>
        <taxon>Streptophyta</taxon>
        <taxon>Embryophyta</taxon>
        <taxon>Tracheophyta</taxon>
        <taxon>Spermatophyta</taxon>
        <taxon>Magnoliopsida</taxon>
        <taxon>eudicotyledons</taxon>
        <taxon>Gunneridae</taxon>
        <taxon>Pentapetalae</taxon>
        <taxon>asterids</taxon>
        <taxon>lamiids</taxon>
        <taxon>Gentianales</taxon>
        <taxon>Rubiaceae</taxon>
        <taxon>Cinchonoideae</taxon>
        <taxon>Cinchoneae</taxon>
        <taxon>Cinchona</taxon>
    </lineage>
</organism>
<dbReference type="Gene3D" id="2.60.120.330">
    <property type="entry name" value="B-lactam Antibiotic, Isopenicillin N Synthase, Chain"/>
    <property type="match status" value="1"/>
</dbReference>
<keyword evidence="3 4" id="KW-0408">Iron</keyword>
<dbReference type="InterPro" id="IPR044861">
    <property type="entry name" value="IPNS-like_FE2OG_OXY"/>
</dbReference>
<dbReference type="PROSITE" id="PS51471">
    <property type="entry name" value="FE2OG_OXY"/>
    <property type="match status" value="1"/>
</dbReference>
<dbReference type="InterPro" id="IPR026992">
    <property type="entry name" value="DIOX_N"/>
</dbReference>
<dbReference type="SUPFAM" id="SSF51197">
    <property type="entry name" value="Clavaminate synthase-like"/>
    <property type="match status" value="1"/>
</dbReference>
<name>A0ABD2ZMX8_9GENT</name>
<dbReference type="EMBL" id="JBJUIK010000008">
    <property type="protein sequence ID" value="KAL3520633.1"/>
    <property type="molecule type" value="Genomic_DNA"/>
</dbReference>
<protein>
    <recommendedName>
        <fullName evidence="5">Fe2OG dioxygenase domain-containing protein</fullName>
    </recommendedName>
</protein>
<dbReference type="Pfam" id="PF03171">
    <property type="entry name" value="2OG-FeII_Oxy"/>
    <property type="match status" value="1"/>
</dbReference>
<keyword evidence="4" id="KW-0560">Oxidoreductase</keyword>
<dbReference type="PANTHER" id="PTHR47991">
    <property type="entry name" value="OXOGLUTARATE/IRON-DEPENDENT DIOXYGENASE"/>
    <property type="match status" value="1"/>
</dbReference>
<evidence type="ECO:0000256" key="2">
    <source>
        <dbReference type="ARBA" id="ARBA00022723"/>
    </source>
</evidence>
<proteinExistence type="inferred from homology"/>
<dbReference type="GO" id="GO:0046872">
    <property type="term" value="F:metal ion binding"/>
    <property type="evidence" value="ECO:0007669"/>
    <property type="project" value="UniProtKB-KW"/>
</dbReference>
<comment type="similarity">
    <text evidence="1 4">Belongs to the iron/ascorbate-dependent oxidoreductase family.</text>
</comment>
<evidence type="ECO:0000313" key="6">
    <source>
        <dbReference type="EMBL" id="KAL3520633.1"/>
    </source>
</evidence>
<keyword evidence="2 4" id="KW-0479">Metal-binding</keyword>
<comment type="caution">
    <text evidence="6">The sequence shown here is derived from an EMBL/GenBank/DDBJ whole genome shotgun (WGS) entry which is preliminary data.</text>
</comment>
<dbReference type="FunFam" id="2.60.120.330:FF:000079">
    <property type="entry name" value="Protein SRG1"/>
    <property type="match status" value="1"/>
</dbReference>
<dbReference type="Proteomes" id="UP001630127">
    <property type="component" value="Unassembled WGS sequence"/>
</dbReference>
<dbReference type="GO" id="GO:0002238">
    <property type="term" value="P:response to molecule of fungal origin"/>
    <property type="evidence" value="ECO:0007669"/>
    <property type="project" value="UniProtKB-ARBA"/>
</dbReference>
<dbReference type="InterPro" id="IPR005123">
    <property type="entry name" value="Oxoglu/Fe-dep_dioxygenase_dom"/>
</dbReference>
<dbReference type="AlphaFoldDB" id="A0ABD2ZMX8"/>
<dbReference type="GO" id="GO:0009805">
    <property type="term" value="P:coumarin biosynthetic process"/>
    <property type="evidence" value="ECO:0007669"/>
    <property type="project" value="UniProtKB-ARBA"/>
</dbReference>
<evidence type="ECO:0000256" key="4">
    <source>
        <dbReference type="RuleBase" id="RU003682"/>
    </source>
</evidence>
<accession>A0ABD2ZMX8</accession>
<dbReference type="InterPro" id="IPR027443">
    <property type="entry name" value="IPNS-like_sf"/>
</dbReference>
<reference evidence="6 7" key="1">
    <citation type="submission" date="2024-11" db="EMBL/GenBank/DDBJ databases">
        <title>A near-complete genome assembly of Cinchona calisaya.</title>
        <authorList>
            <person name="Lian D.C."/>
            <person name="Zhao X.W."/>
            <person name="Wei L."/>
        </authorList>
    </citation>
    <scope>NUCLEOTIDE SEQUENCE [LARGE SCALE GENOMIC DNA]</scope>
    <source>
        <tissue evidence="6">Nenye</tissue>
    </source>
</reference>
<feature type="domain" description="Fe2OG dioxygenase" evidence="5">
    <location>
        <begin position="105"/>
        <end position="205"/>
    </location>
</feature>
<dbReference type="InterPro" id="IPR050295">
    <property type="entry name" value="Plant_2OG-oxidoreductases"/>
</dbReference>